<comment type="caution">
    <text evidence="1">The sequence shown here is derived from an EMBL/GenBank/DDBJ whole genome shotgun (WGS) entry which is preliminary data.</text>
</comment>
<accession>A0A6G1WR85</accession>
<evidence type="ECO:0000313" key="1">
    <source>
        <dbReference type="EMBL" id="MQW72157.1"/>
    </source>
</evidence>
<dbReference type="RefSeq" id="WP_011976009.1">
    <property type="nucleotide sequence ID" value="NZ_CP104147.1"/>
</dbReference>
<protein>
    <recommendedName>
        <fullName evidence="2">Cyclodeaminase/cyclohydrolase domain-containing protein</fullName>
    </recommendedName>
</protein>
<gene>
    <name evidence="1" type="ORF">GHJ91_24185</name>
</gene>
<organism evidence="1">
    <name type="scientific">Sinorhizobium medicae</name>
    <dbReference type="NCBI Taxonomy" id="110321"/>
    <lineage>
        <taxon>Bacteria</taxon>
        <taxon>Pseudomonadati</taxon>
        <taxon>Pseudomonadota</taxon>
        <taxon>Alphaproteobacteria</taxon>
        <taxon>Hyphomicrobiales</taxon>
        <taxon>Rhizobiaceae</taxon>
        <taxon>Sinorhizobium/Ensifer group</taxon>
        <taxon>Sinorhizobium</taxon>
    </lineage>
</organism>
<evidence type="ECO:0008006" key="2">
    <source>
        <dbReference type="Google" id="ProtNLM"/>
    </source>
</evidence>
<reference evidence="1" key="1">
    <citation type="journal article" date="2013" name="Genome Biol.">
        <title>Comparative genomics of the core and accessory genomes of 48 Sinorhizobium strains comprising five genospecies.</title>
        <authorList>
            <person name="Sugawara M."/>
            <person name="Epstein B."/>
            <person name="Badgley B.D."/>
            <person name="Unno T."/>
            <person name="Xu L."/>
            <person name="Reese J."/>
            <person name="Gyaneshwar P."/>
            <person name="Denny R."/>
            <person name="Mudge J."/>
            <person name="Bharti A.K."/>
            <person name="Farmer A.D."/>
            <person name="May G.D."/>
            <person name="Woodward J.E."/>
            <person name="Medigue C."/>
            <person name="Vallenet D."/>
            <person name="Lajus A."/>
            <person name="Rouy Z."/>
            <person name="Martinez-Vaz B."/>
            <person name="Tiffin P."/>
            <person name="Young N.D."/>
            <person name="Sadowsky M.J."/>
        </authorList>
    </citation>
    <scope>NUCLEOTIDE SEQUENCE</scope>
    <source>
        <strain evidence="1">M1</strain>
    </source>
</reference>
<proteinExistence type="predicted"/>
<sequence length="90" mass="9782">MAKTEQAIGAGVAAQALAAAALEMLLWLGHDDVIEEVKSIALHTVNRSIDEASNIDKDRAKDHARHALLALVETIKLKQATDKTRQDRLS</sequence>
<dbReference type="AlphaFoldDB" id="A0A6G1WR85"/>
<dbReference type="EMBL" id="WISB01000140">
    <property type="protein sequence ID" value="MQW72157.1"/>
    <property type="molecule type" value="Genomic_DNA"/>
</dbReference>
<name>A0A6G1WR85_9HYPH</name>